<feature type="compositionally biased region" description="Low complexity" evidence="6">
    <location>
        <begin position="121"/>
        <end position="138"/>
    </location>
</feature>
<evidence type="ECO:0000256" key="7">
    <source>
        <dbReference type="SAM" id="Phobius"/>
    </source>
</evidence>
<feature type="transmembrane region" description="Helical" evidence="7">
    <location>
        <begin position="351"/>
        <end position="384"/>
    </location>
</feature>
<sequence length="1067" mass="116732">MSDVDSREPIHDHRRSPTPDEFGSPAGPTDEATQPQDRATPDIASPGVMSDRRAAPADTPPPATDNERPTSPHAQPTADVEAQRQEPDEEMEARFKLSVADGLLGNMSFVPAVGVDNSSMNTATYPKNNNNATNNNRAGGDTNKGADGGNAASGAATVNIGPMPTSTMKDATTVAIKAGGGSSRETPHRVLLGKGPAPASRLRARDSNTSASGADGTGRTVTKTDIPPELRATDYCTVPWAQRTPYDDENDAVGFIGFFNMTPHVMLRIEFALRCACVGILPAAALAYNANTKPEWAVPSLIVTVVIVCASHRIGSAVNMVWQAVNALVLAVCIAEILIAIDIMRHWAMYYAFYAVIVWLVATFTGGFVSKLGLFFITIFFVLIDKDALKFKDETNAHIYPLHFAVPVLIGCAIGLAIPLLPFPRTHRGRLEVHLRAIFSTLNICFIGVSDSLWTADPLERRINYVRIQSLRGSIRKYFDEAYEDLEAMSFEPWSGATYARARQRLQLAESLLSSLDGMLSIVGHLTRSPSTVDDSARAQIWGQRFRPAMVLVNDYMDEFTKYLHDLWEPVAPSLIEKLQVANDIVDAAYRDARSHAFADDEAWKKAPHPERSFPFVTMGYYLFNYGGYLAACLRYDVESDGGVHESNILKRVLTYPLRRLFTVLVDIKDMATLDRPMLLRAREALKLSFAMTTALALLLFLNVQDPAGGAAVIGFVKEADPAITVLASLDFVVGTALGSVLGFLAASMANDLTELVAYMCVLAFLTGFMRSGKRYGPLGFLCMFFALSAMAPGARDSAALLEVIQQNVAAMLWLGITHLVLYPTWPSDALADTTQRSLFEVRAMLLAFTSAIEYDKEDLGDVDTMKSRLVGFFGAQARGIQAAMQEPSVKKLDFPHDEALALLRAQEDIHRVIGPAILAARVEAAWSREDRKRHGDGGGAQQATTPQLLPDRVMAAMREHLPQVHVDIDQVLRAVETTESACSPTQEMTAVLLETHQQLQDSLLALNDACTREFVAAIASEHAGWASPFRMPAVHTMMHFFAVIGPYIHRLLTATVHLRRIRQIRG</sequence>
<comment type="subcellular location">
    <subcellularLocation>
        <location evidence="1">Cell membrane</location>
        <topology evidence="1">Multi-pass membrane protein</topology>
    </subcellularLocation>
</comment>
<gene>
    <name evidence="8" type="ORF">NDES1114_LOCUS19718</name>
</gene>
<organism evidence="8">
    <name type="scientific">Neobodo designis</name>
    <name type="common">Flagellated protozoan</name>
    <name type="synonym">Bodo designis</name>
    <dbReference type="NCBI Taxonomy" id="312471"/>
    <lineage>
        <taxon>Eukaryota</taxon>
        <taxon>Discoba</taxon>
        <taxon>Euglenozoa</taxon>
        <taxon>Kinetoplastea</taxon>
        <taxon>Metakinetoplastina</taxon>
        <taxon>Neobodonida</taxon>
        <taxon>Neobodo</taxon>
    </lineage>
</organism>
<evidence type="ECO:0000256" key="2">
    <source>
        <dbReference type="ARBA" id="ARBA00022475"/>
    </source>
</evidence>
<evidence type="ECO:0000256" key="4">
    <source>
        <dbReference type="ARBA" id="ARBA00022989"/>
    </source>
</evidence>
<feature type="region of interest" description="Disordered" evidence="6">
    <location>
        <begin position="179"/>
        <end position="224"/>
    </location>
</feature>
<dbReference type="AlphaFoldDB" id="A0A7S1MA10"/>
<accession>A0A7S1MA10</accession>
<feature type="compositionally biased region" description="Basic and acidic residues" evidence="6">
    <location>
        <begin position="1"/>
        <end position="18"/>
    </location>
</feature>
<evidence type="ECO:0000256" key="1">
    <source>
        <dbReference type="ARBA" id="ARBA00004651"/>
    </source>
</evidence>
<feature type="region of interest" description="Disordered" evidence="6">
    <location>
        <begin position="121"/>
        <end position="150"/>
    </location>
</feature>
<keyword evidence="5 7" id="KW-0472">Membrane</keyword>
<protein>
    <recommendedName>
        <fullName evidence="9">DUF2421 domain-containing protein</fullName>
    </recommendedName>
</protein>
<evidence type="ECO:0000313" key="8">
    <source>
        <dbReference type="EMBL" id="CAD9125666.1"/>
    </source>
</evidence>
<feature type="transmembrane region" description="Helical" evidence="7">
    <location>
        <begin position="296"/>
        <end position="314"/>
    </location>
</feature>
<name>A0A7S1MA10_NEODS</name>
<evidence type="ECO:0008006" key="9">
    <source>
        <dbReference type="Google" id="ProtNLM"/>
    </source>
</evidence>
<reference evidence="8" key="1">
    <citation type="submission" date="2021-01" db="EMBL/GenBank/DDBJ databases">
        <authorList>
            <person name="Corre E."/>
            <person name="Pelletier E."/>
            <person name="Niang G."/>
            <person name="Scheremetjew M."/>
            <person name="Finn R."/>
            <person name="Kale V."/>
            <person name="Holt S."/>
            <person name="Cochrane G."/>
            <person name="Meng A."/>
            <person name="Brown T."/>
            <person name="Cohen L."/>
        </authorList>
    </citation>
    <scope>NUCLEOTIDE SEQUENCE</scope>
    <source>
        <strain evidence="8">CCAP 1951/1</strain>
    </source>
</reference>
<feature type="transmembrane region" description="Helical" evidence="7">
    <location>
        <begin position="404"/>
        <end position="423"/>
    </location>
</feature>
<keyword evidence="4 7" id="KW-1133">Transmembrane helix</keyword>
<feature type="transmembrane region" description="Helical" evidence="7">
    <location>
        <begin position="724"/>
        <end position="746"/>
    </location>
</feature>
<dbReference type="PANTHER" id="PTHR30509">
    <property type="entry name" value="P-HYDROXYBENZOIC ACID EFFLUX PUMP SUBUNIT-RELATED"/>
    <property type="match status" value="1"/>
</dbReference>
<dbReference type="PANTHER" id="PTHR30509:SF9">
    <property type="entry name" value="MULTIDRUG RESISTANCE PROTEIN MDTO"/>
    <property type="match status" value="1"/>
</dbReference>
<keyword evidence="2" id="KW-1003">Cell membrane</keyword>
<proteinExistence type="predicted"/>
<evidence type="ECO:0000256" key="3">
    <source>
        <dbReference type="ARBA" id="ARBA00022692"/>
    </source>
</evidence>
<feature type="region of interest" description="Disordered" evidence="6">
    <location>
        <begin position="1"/>
        <end position="91"/>
    </location>
</feature>
<dbReference type="EMBL" id="HBGF01029690">
    <property type="protein sequence ID" value="CAD9125666.1"/>
    <property type="molecule type" value="Transcribed_RNA"/>
</dbReference>
<keyword evidence="3 7" id="KW-0812">Transmembrane</keyword>
<evidence type="ECO:0000256" key="6">
    <source>
        <dbReference type="SAM" id="MobiDB-lite"/>
    </source>
</evidence>
<feature type="transmembrane region" description="Helical" evidence="7">
    <location>
        <begin position="685"/>
        <end position="704"/>
    </location>
</feature>
<feature type="transmembrane region" description="Helical" evidence="7">
    <location>
        <begin position="320"/>
        <end position="339"/>
    </location>
</feature>
<evidence type="ECO:0000256" key="5">
    <source>
        <dbReference type="ARBA" id="ARBA00023136"/>
    </source>
</evidence>
<dbReference type="GO" id="GO:0005886">
    <property type="term" value="C:plasma membrane"/>
    <property type="evidence" value="ECO:0007669"/>
    <property type="project" value="UniProtKB-SubCell"/>
</dbReference>
<feature type="transmembrane region" description="Helical" evidence="7">
    <location>
        <begin position="271"/>
        <end position="289"/>
    </location>
</feature>
<feature type="transmembrane region" description="Helical" evidence="7">
    <location>
        <begin position="753"/>
        <end position="770"/>
    </location>
</feature>